<dbReference type="Proteomes" id="UP000682982">
    <property type="component" value="Unassembled WGS sequence"/>
</dbReference>
<name>A0ABS5H0W0_9BURK</name>
<sequence>MRYTEHEDVSSWLEELDCLEKNRACSSPKFIKPFHFATVAHILRKNKAAEVNVAEKIASYANTMNLWGAIGLESPHGPIHRAPAGRYIPLFLLEDENSVDTVSSSVVEMFRPVCSDDVTLNAVDTMLRELIGNCFAHAASEDGLYGLICGQVWASGKKAQIALVDSGIGIRGSLRQNEELFDTLIKSNACELATQYGVTSKPGKGHSGYGLAIARKLLEQNNGVLYVRSGDETFILSGRNATSLKNQIPWNGTMLIIEWNIDVPMDIAEVYRGFPQIKGYSDDDFDF</sequence>
<comment type="caution">
    <text evidence="2">The sequence shown here is derived from an EMBL/GenBank/DDBJ whole genome shotgun (WGS) entry which is preliminary data.</text>
</comment>
<keyword evidence="3" id="KW-1185">Reference proteome</keyword>
<evidence type="ECO:0000259" key="1">
    <source>
        <dbReference type="Pfam" id="PF02518"/>
    </source>
</evidence>
<evidence type="ECO:0000313" key="3">
    <source>
        <dbReference type="Proteomes" id="UP000682982"/>
    </source>
</evidence>
<protein>
    <submittedName>
        <fullName evidence="2">Sensor histidine kinase</fullName>
    </submittedName>
</protein>
<dbReference type="GO" id="GO:0016301">
    <property type="term" value="F:kinase activity"/>
    <property type="evidence" value="ECO:0007669"/>
    <property type="project" value="UniProtKB-KW"/>
</dbReference>
<dbReference type="Pfam" id="PF02518">
    <property type="entry name" value="HATPase_c"/>
    <property type="match status" value="1"/>
</dbReference>
<dbReference type="InterPro" id="IPR003594">
    <property type="entry name" value="HATPase_dom"/>
</dbReference>
<organism evidence="2 3">
    <name type="scientific">Undibacterium rivi</name>
    <dbReference type="NCBI Taxonomy" id="2828729"/>
    <lineage>
        <taxon>Bacteria</taxon>
        <taxon>Pseudomonadati</taxon>
        <taxon>Pseudomonadota</taxon>
        <taxon>Betaproteobacteria</taxon>
        <taxon>Burkholderiales</taxon>
        <taxon>Oxalobacteraceae</taxon>
        <taxon>Undibacterium</taxon>
    </lineage>
</organism>
<dbReference type="SUPFAM" id="SSF55874">
    <property type="entry name" value="ATPase domain of HSP90 chaperone/DNA topoisomerase II/histidine kinase"/>
    <property type="match status" value="1"/>
</dbReference>
<dbReference type="Gene3D" id="3.30.565.10">
    <property type="entry name" value="Histidine kinase-like ATPase, C-terminal domain"/>
    <property type="match status" value="1"/>
</dbReference>
<keyword evidence="2" id="KW-0418">Kinase</keyword>
<dbReference type="EMBL" id="JAGSPK010000002">
    <property type="protein sequence ID" value="MBR7792330.1"/>
    <property type="molecule type" value="Genomic_DNA"/>
</dbReference>
<gene>
    <name evidence="2" type="ORF">KDM87_06930</name>
</gene>
<feature type="domain" description="Histidine kinase/HSP90-like ATPase" evidence="1">
    <location>
        <begin position="123"/>
        <end position="231"/>
    </location>
</feature>
<proteinExistence type="predicted"/>
<dbReference type="InterPro" id="IPR036890">
    <property type="entry name" value="HATPase_C_sf"/>
</dbReference>
<dbReference type="RefSeq" id="WP_212678390.1">
    <property type="nucleotide sequence ID" value="NZ_JAGSPK010000002.1"/>
</dbReference>
<accession>A0ABS5H0W0</accession>
<keyword evidence="2" id="KW-0808">Transferase</keyword>
<reference evidence="2 3" key="1">
    <citation type="submission" date="2021-04" db="EMBL/GenBank/DDBJ databases">
        <title>novel species isolated from subtropical streams in China.</title>
        <authorList>
            <person name="Lu H."/>
        </authorList>
    </citation>
    <scope>NUCLEOTIDE SEQUENCE [LARGE SCALE GENOMIC DNA]</scope>
    <source>
        <strain evidence="2 3">FT147W</strain>
    </source>
</reference>
<evidence type="ECO:0000313" key="2">
    <source>
        <dbReference type="EMBL" id="MBR7792330.1"/>
    </source>
</evidence>